<dbReference type="HOGENOM" id="CLU_000604_1_2_11"/>
<name>B5HS47_STRX2</name>
<dbReference type="InterPro" id="IPR003593">
    <property type="entry name" value="AAA+_ATPase"/>
</dbReference>
<accession>B5HS47</accession>
<evidence type="ECO:0000313" key="5">
    <source>
        <dbReference type="Proteomes" id="UP000002785"/>
    </source>
</evidence>
<proteinExistence type="predicted"/>
<keyword evidence="2 4" id="KW-0067">ATP-binding</keyword>
<evidence type="ECO:0000313" key="4">
    <source>
        <dbReference type="EMBL" id="EDY55652.1"/>
    </source>
</evidence>
<dbReference type="PANTHER" id="PTHR43038">
    <property type="entry name" value="ATP-BINDING CASSETTE, SUB-FAMILY H, MEMBER 1"/>
    <property type="match status" value="1"/>
</dbReference>
<dbReference type="EMBL" id="CM000951">
    <property type="protein sequence ID" value="EDY55652.1"/>
    <property type="molecule type" value="Genomic_DNA"/>
</dbReference>
<dbReference type="AlphaFoldDB" id="B5HS47"/>
<dbReference type="CDD" id="cd03230">
    <property type="entry name" value="ABC_DR_subfamily_A"/>
    <property type="match status" value="1"/>
</dbReference>
<dbReference type="GO" id="GO:0016887">
    <property type="term" value="F:ATP hydrolysis activity"/>
    <property type="evidence" value="ECO:0007669"/>
    <property type="project" value="InterPro"/>
</dbReference>
<gene>
    <name evidence="4" type="ORF">SSEG_02232</name>
</gene>
<dbReference type="SMART" id="SM00382">
    <property type="entry name" value="AAA"/>
    <property type="match status" value="1"/>
</dbReference>
<sequence length="200" mass="22117">MTLEEVWKSYGRRPVLRGVDLVVPAGALVGIVGENGAGKTTLLRTVIGELVPDRGKVNRVGEAGYCPQEAVVNPLLSVAQHLELFRVAHELADVKRARELLAILGYAEPLEQRVGTLSGGTQQKVNLVLALMHDPPLLVLDEPYQGFDWHTHERFWELARHLKERGQSIVVVSHLIHDLAHFDTVLELRDGKLHQGVSTA</sequence>
<dbReference type="OrthoDB" id="9804819at2"/>
<evidence type="ECO:0000256" key="1">
    <source>
        <dbReference type="ARBA" id="ARBA00022741"/>
    </source>
</evidence>
<keyword evidence="5" id="KW-1185">Reference proteome</keyword>
<dbReference type="GO" id="GO:0005524">
    <property type="term" value="F:ATP binding"/>
    <property type="evidence" value="ECO:0007669"/>
    <property type="project" value="UniProtKB-KW"/>
</dbReference>
<protein>
    <submittedName>
        <fullName evidence="4">ABC transport system ATP-binding protein</fullName>
    </submittedName>
</protein>
<dbReference type="Proteomes" id="UP000002785">
    <property type="component" value="Chromosome"/>
</dbReference>
<dbReference type="SUPFAM" id="SSF52540">
    <property type="entry name" value="P-loop containing nucleoside triphosphate hydrolases"/>
    <property type="match status" value="1"/>
</dbReference>
<dbReference type="InterPro" id="IPR027417">
    <property type="entry name" value="P-loop_NTPase"/>
</dbReference>
<dbReference type="PANTHER" id="PTHR43038:SF7">
    <property type="entry name" value="ABC TRANSPORT SYSTEM ATP-BINDING PROTEIN"/>
    <property type="match status" value="1"/>
</dbReference>
<evidence type="ECO:0000259" key="3">
    <source>
        <dbReference type="PROSITE" id="PS50893"/>
    </source>
</evidence>
<evidence type="ECO:0000256" key="2">
    <source>
        <dbReference type="ARBA" id="ARBA00022840"/>
    </source>
</evidence>
<feature type="domain" description="ABC transporter" evidence="3">
    <location>
        <begin position="1"/>
        <end position="200"/>
    </location>
</feature>
<organism evidence="4 5">
    <name type="scientific">Streptomyces sviceus (strain ATCC 29083 / DSM 924 / JCM 4929 / NBRC 13980 / NCIMB 11184 / NRRL 5439 / UC 5370)</name>
    <dbReference type="NCBI Taxonomy" id="463191"/>
    <lineage>
        <taxon>Bacteria</taxon>
        <taxon>Bacillati</taxon>
        <taxon>Actinomycetota</taxon>
        <taxon>Actinomycetes</taxon>
        <taxon>Kitasatosporales</taxon>
        <taxon>Streptomycetaceae</taxon>
        <taxon>Streptomyces</taxon>
    </lineage>
</organism>
<reference evidence="4" key="1">
    <citation type="submission" date="2009-10" db="EMBL/GenBank/DDBJ databases">
        <title>The genome sequence of Streptomyces sviceus strain ATCC 29083.</title>
        <authorList>
            <consortium name="The Broad Institute Genome Sequencing Platform"/>
            <consortium name="Broad Institute Microbial Sequencing Center"/>
            <person name="Fischbach M."/>
            <person name="Godfrey P."/>
            <person name="Ward D."/>
            <person name="Young S."/>
            <person name="Zeng Q."/>
            <person name="Koehrsen M."/>
            <person name="Alvarado L."/>
            <person name="Berlin A.M."/>
            <person name="Bochicchio J."/>
            <person name="Borenstein D."/>
            <person name="Chapman S.B."/>
            <person name="Chen Z."/>
            <person name="Engels R."/>
            <person name="Freedman E."/>
            <person name="Gellesch M."/>
            <person name="Goldberg J."/>
            <person name="Griggs A."/>
            <person name="Gujja S."/>
            <person name="Heilman E.R."/>
            <person name="Heiman D.I."/>
            <person name="Hepburn T.A."/>
            <person name="Howarth C."/>
            <person name="Jen D."/>
            <person name="Larson L."/>
            <person name="Lewis B."/>
            <person name="Mehta T."/>
            <person name="Park D."/>
            <person name="Pearson M."/>
            <person name="Richards J."/>
            <person name="Roberts A."/>
            <person name="Saif S."/>
            <person name="Shea T.D."/>
            <person name="Shenoy N."/>
            <person name="Sisk P."/>
            <person name="Stolte C."/>
            <person name="Sykes S.N."/>
            <person name="Thomson T."/>
            <person name="Walk T."/>
            <person name="White J."/>
            <person name="Yandava C."/>
            <person name="Straight P."/>
            <person name="Clardy J."/>
            <person name="Hung D."/>
            <person name="Kolter R."/>
            <person name="Mekalanos J."/>
            <person name="Walker S."/>
            <person name="Walsh C.T."/>
            <person name="Wieland-Brown L.C."/>
            <person name="Haas B."/>
            <person name="Nusbaum C."/>
            <person name="Birren B."/>
        </authorList>
    </citation>
    <scope>NUCLEOTIDE SEQUENCE [LARGE SCALE GENOMIC DNA]</scope>
    <source>
        <strain evidence="4">ATCC 29083</strain>
    </source>
</reference>
<dbReference type="PROSITE" id="PS50893">
    <property type="entry name" value="ABC_TRANSPORTER_2"/>
    <property type="match status" value="1"/>
</dbReference>
<dbReference type="eggNOG" id="COG1131">
    <property type="taxonomic scope" value="Bacteria"/>
</dbReference>
<dbReference type="Gene3D" id="3.40.50.300">
    <property type="entry name" value="P-loop containing nucleotide triphosphate hydrolases"/>
    <property type="match status" value="1"/>
</dbReference>
<dbReference type="InterPro" id="IPR003439">
    <property type="entry name" value="ABC_transporter-like_ATP-bd"/>
</dbReference>
<dbReference type="Pfam" id="PF00005">
    <property type="entry name" value="ABC_tran"/>
    <property type="match status" value="1"/>
</dbReference>
<keyword evidence="1" id="KW-0547">Nucleotide-binding</keyword>